<protein>
    <submittedName>
        <fullName evidence="1">Uncharacterized protein</fullName>
    </submittedName>
</protein>
<dbReference type="InterPro" id="IPR036691">
    <property type="entry name" value="Endo/exonu/phosph_ase_sf"/>
</dbReference>
<evidence type="ECO:0000313" key="1">
    <source>
        <dbReference type="EMBL" id="GIY80798.1"/>
    </source>
</evidence>
<dbReference type="EMBL" id="BPLR01016054">
    <property type="protein sequence ID" value="GIY80798.1"/>
    <property type="molecule type" value="Genomic_DNA"/>
</dbReference>
<accession>A0AAV4WEK4</accession>
<dbReference type="AlphaFoldDB" id="A0AAV4WEK4"/>
<keyword evidence="2" id="KW-1185">Reference proteome</keyword>
<reference evidence="1 2" key="1">
    <citation type="submission" date="2021-06" db="EMBL/GenBank/DDBJ databases">
        <title>Caerostris extrusa draft genome.</title>
        <authorList>
            <person name="Kono N."/>
            <person name="Arakawa K."/>
        </authorList>
    </citation>
    <scope>NUCLEOTIDE SEQUENCE [LARGE SCALE GENOMIC DNA]</scope>
</reference>
<proteinExistence type="predicted"/>
<name>A0AAV4WEK4_CAEEX</name>
<organism evidence="1 2">
    <name type="scientific">Caerostris extrusa</name>
    <name type="common">Bark spider</name>
    <name type="synonym">Caerostris bankana</name>
    <dbReference type="NCBI Taxonomy" id="172846"/>
    <lineage>
        <taxon>Eukaryota</taxon>
        <taxon>Metazoa</taxon>
        <taxon>Ecdysozoa</taxon>
        <taxon>Arthropoda</taxon>
        <taxon>Chelicerata</taxon>
        <taxon>Arachnida</taxon>
        <taxon>Araneae</taxon>
        <taxon>Araneomorphae</taxon>
        <taxon>Entelegynae</taxon>
        <taxon>Araneoidea</taxon>
        <taxon>Araneidae</taxon>
        <taxon>Caerostris</taxon>
    </lineage>
</organism>
<sequence length="110" mass="12368">MKIFQIRKLREDIQVGDKTFGAEEIEESNNILAPWEKSNLDGGTFNRWREAAFSESPKAAIALKSTHKAQIILCQKEVVIVQAKLNNQETLLVSVYCPPNKNMDAPPCLP</sequence>
<comment type="caution">
    <text evidence="1">The sequence shown here is derived from an EMBL/GenBank/DDBJ whole genome shotgun (WGS) entry which is preliminary data.</text>
</comment>
<dbReference type="Gene3D" id="3.60.10.10">
    <property type="entry name" value="Endonuclease/exonuclease/phosphatase"/>
    <property type="match status" value="1"/>
</dbReference>
<gene>
    <name evidence="1" type="ORF">CEXT_418061</name>
</gene>
<dbReference type="Proteomes" id="UP001054945">
    <property type="component" value="Unassembled WGS sequence"/>
</dbReference>
<evidence type="ECO:0000313" key="2">
    <source>
        <dbReference type="Proteomes" id="UP001054945"/>
    </source>
</evidence>